<name>A0AAV1SRY9_9ROSI</name>
<comment type="caution">
    <text evidence="2">The sequence shown here is derived from an EMBL/GenBank/DDBJ whole genome shotgun (WGS) entry which is preliminary data.</text>
</comment>
<keyword evidence="3" id="KW-1185">Reference proteome</keyword>
<reference evidence="2 3" key="1">
    <citation type="submission" date="2024-01" db="EMBL/GenBank/DDBJ databases">
        <authorList>
            <person name="Waweru B."/>
        </authorList>
    </citation>
    <scope>NUCLEOTIDE SEQUENCE [LARGE SCALE GENOMIC DNA]</scope>
</reference>
<evidence type="ECO:0000313" key="2">
    <source>
        <dbReference type="EMBL" id="CAK7355546.1"/>
    </source>
</evidence>
<organism evidence="2 3">
    <name type="scientific">Dovyalis caffra</name>
    <dbReference type="NCBI Taxonomy" id="77055"/>
    <lineage>
        <taxon>Eukaryota</taxon>
        <taxon>Viridiplantae</taxon>
        <taxon>Streptophyta</taxon>
        <taxon>Embryophyta</taxon>
        <taxon>Tracheophyta</taxon>
        <taxon>Spermatophyta</taxon>
        <taxon>Magnoliopsida</taxon>
        <taxon>eudicotyledons</taxon>
        <taxon>Gunneridae</taxon>
        <taxon>Pentapetalae</taxon>
        <taxon>rosids</taxon>
        <taxon>fabids</taxon>
        <taxon>Malpighiales</taxon>
        <taxon>Salicaceae</taxon>
        <taxon>Flacourtieae</taxon>
        <taxon>Dovyalis</taxon>
    </lineage>
</organism>
<dbReference type="Proteomes" id="UP001314170">
    <property type="component" value="Unassembled WGS sequence"/>
</dbReference>
<proteinExistence type="predicted"/>
<dbReference type="EMBL" id="CAWUPB010001195">
    <property type="protein sequence ID" value="CAK7355546.1"/>
    <property type="molecule type" value="Genomic_DNA"/>
</dbReference>
<sequence length="113" mass="12237">MVQSTNVHLLTTVPFAFISGYLHLRPQAEQTQIPELLYSRSIKSAYIMVNGVAGARVTPTLYLLAPYMLFKLVEASDTPVVGGTAVLVTSMVVHAYVTSSLVAAKNLTLVIQE</sequence>
<evidence type="ECO:0000313" key="3">
    <source>
        <dbReference type="Proteomes" id="UP001314170"/>
    </source>
</evidence>
<feature type="transmembrane region" description="Helical" evidence="1">
    <location>
        <begin position="45"/>
        <end position="65"/>
    </location>
</feature>
<keyword evidence="1" id="KW-0812">Transmembrane</keyword>
<keyword evidence="1" id="KW-1133">Transmembrane helix</keyword>
<dbReference type="AlphaFoldDB" id="A0AAV1SRY9"/>
<feature type="transmembrane region" description="Helical" evidence="1">
    <location>
        <begin position="85"/>
        <end position="104"/>
    </location>
</feature>
<evidence type="ECO:0000256" key="1">
    <source>
        <dbReference type="SAM" id="Phobius"/>
    </source>
</evidence>
<gene>
    <name evidence="2" type="ORF">DCAF_LOCUS25806</name>
</gene>
<protein>
    <submittedName>
        <fullName evidence="2">Uncharacterized protein</fullName>
    </submittedName>
</protein>
<keyword evidence="1" id="KW-0472">Membrane</keyword>
<accession>A0AAV1SRY9</accession>